<name>A0ABQ6LJP9_9RHOB</name>
<proteinExistence type="predicted"/>
<sequence length="331" mass="35057">MSLAQPYLLFLGDAPDPLAAKVAQGIRDWRPDAAVGQLRLPGCNADMGLPDMTVPEAIAAGAKTLVIGVANRGGVISEAWNKVLVEALEQGMDVAAGLHTLLRNQVPLVNAAARNDRMLHDVRLPNRPYPIGDGKRRTGKRVLAVGTDCSCGKMYTALALEKAMLEAGRKASFRATGQTGILITGEGVPLDAVVADFMAGAVEALTPDNDDDHWDVIEGQGSLFHPSFSGVTMALIHGGQPDALVLCHEPTRTHMRGLPHYDVPGLEDLQPLALQLARRVNPDCRVIGCAINTAALSEADAMAYLAETEAKLGLPCIDPFRQGAGRLAEAL</sequence>
<accession>A0ABQ6LJP9</accession>
<protein>
    <submittedName>
        <fullName evidence="3">DUF1611 domain-containing protein</fullName>
    </submittedName>
</protein>
<dbReference type="NCBIfam" id="NF041892">
    <property type="entry name" value="DgcN"/>
    <property type="match status" value="1"/>
</dbReference>
<dbReference type="Pfam" id="PF07755">
    <property type="entry name" value="DUF1611"/>
    <property type="match status" value="1"/>
</dbReference>
<dbReference type="SUPFAM" id="SSF52540">
    <property type="entry name" value="P-loop containing nucleoside triphosphate hydrolases"/>
    <property type="match status" value="1"/>
</dbReference>
<gene>
    <name evidence="3" type="ORF">LNKW23_11050</name>
</gene>
<dbReference type="PANTHER" id="PTHR40690:SF1">
    <property type="entry name" value="DUF1611 DOMAIN-CONTAINING PROTEIN"/>
    <property type="match status" value="1"/>
</dbReference>
<dbReference type="RefSeq" id="WP_285670624.1">
    <property type="nucleotide sequence ID" value="NZ_BSYI01000006.1"/>
</dbReference>
<evidence type="ECO:0000313" key="3">
    <source>
        <dbReference type="EMBL" id="GMG81892.1"/>
    </source>
</evidence>
<organism evidence="3 4">
    <name type="scientific">Paralimibaculum aggregatum</name>
    <dbReference type="NCBI Taxonomy" id="3036245"/>
    <lineage>
        <taxon>Bacteria</taxon>
        <taxon>Pseudomonadati</taxon>
        <taxon>Pseudomonadota</taxon>
        <taxon>Alphaproteobacteria</taxon>
        <taxon>Rhodobacterales</taxon>
        <taxon>Paracoccaceae</taxon>
        <taxon>Paralimibaculum</taxon>
    </lineage>
</organism>
<dbReference type="InterPro" id="IPR011669">
    <property type="entry name" value="DgcN-like"/>
</dbReference>
<keyword evidence="4" id="KW-1185">Reference proteome</keyword>
<reference evidence="3 4" key="1">
    <citation type="submission" date="2023-04" db="EMBL/GenBank/DDBJ databases">
        <title>Marinoamorphus aggregata gen. nov., sp. Nov., isolate from tissue of brittle star Ophioplocus japonicus.</title>
        <authorList>
            <person name="Kawano K."/>
            <person name="Sawayama S."/>
            <person name="Nakagawa S."/>
        </authorList>
    </citation>
    <scope>NUCLEOTIDE SEQUENCE [LARGE SCALE GENOMIC DNA]</scope>
    <source>
        <strain evidence="3 4">NKW23</strain>
    </source>
</reference>
<dbReference type="InterPro" id="IPR035402">
    <property type="entry name" value="DgcN-like_N"/>
</dbReference>
<dbReference type="InterPro" id="IPR027417">
    <property type="entry name" value="P-loop_NTPase"/>
</dbReference>
<feature type="domain" description="D-glutamate N-acetyltransferase-like C-terminal" evidence="1">
    <location>
        <begin position="131"/>
        <end position="327"/>
    </location>
</feature>
<dbReference type="PANTHER" id="PTHR40690">
    <property type="entry name" value="GLL3100 PROTEIN"/>
    <property type="match status" value="1"/>
</dbReference>
<feature type="domain" description="D-glutamate N-acetyltransferase-like N-terminal" evidence="2">
    <location>
        <begin position="42"/>
        <end position="124"/>
    </location>
</feature>
<evidence type="ECO:0000259" key="1">
    <source>
        <dbReference type="Pfam" id="PF07755"/>
    </source>
</evidence>
<dbReference type="Gene3D" id="3.40.50.300">
    <property type="entry name" value="P-loop containing nucleotide triphosphate hydrolases"/>
    <property type="match status" value="1"/>
</dbReference>
<dbReference type="EMBL" id="BSYI01000006">
    <property type="protein sequence ID" value="GMG81892.1"/>
    <property type="molecule type" value="Genomic_DNA"/>
</dbReference>
<dbReference type="Gene3D" id="3.40.50.720">
    <property type="entry name" value="NAD(P)-binding Rossmann-like Domain"/>
    <property type="match status" value="1"/>
</dbReference>
<dbReference type="Proteomes" id="UP001239909">
    <property type="component" value="Unassembled WGS sequence"/>
</dbReference>
<evidence type="ECO:0000313" key="4">
    <source>
        <dbReference type="Proteomes" id="UP001239909"/>
    </source>
</evidence>
<dbReference type="InterPro" id="IPR035086">
    <property type="entry name" value="DgcN-like_C"/>
</dbReference>
<comment type="caution">
    <text evidence="3">The sequence shown here is derived from an EMBL/GenBank/DDBJ whole genome shotgun (WGS) entry which is preliminary data.</text>
</comment>
<dbReference type="PIRSF" id="PIRSF026760">
    <property type="entry name" value="UCP026760"/>
    <property type="match status" value="1"/>
</dbReference>
<dbReference type="Pfam" id="PF17396">
    <property type="entry name" value="DUF1611_N"/>
    <property type="match status" value="1"/>
</dbReference>
<evidence type="ECO:0000259" key="2">
    <source>
        <dbReference type="Pfam" id="PF17396"/>
    </source>
</evidence>